<evidence type="ECO:0000259" key="2">
    <source>
        <dbReference type="SMART" id="SM00331"/>
    </source>
</evidence>
<dbReference type="PANTHER" id="PTHR43156">
    <property type="entry name" value="STAGE II SPORULATION PROTEIN E-RELATED"/>
    <property type="match status" value="1"/>
</dbReference>
<dbReference type="SMART" id="SM00331">
    <property type="entry name" value="PP2C_SIG"/>
    <property type="match status" value="1"/>
</dbReference>
<dbReference type="Pfam" id="PF07228">
    <property type="entry name" value="SpoIIE"/>
    <property type="match status" value="1"/>
</dbReference>
<feature type="domain" description="PPM-type phosphatase" evidence="2">
    <location>
        <begin position="16"/>
        <end position="219"/>
    </location>
</feature>
<evidence type="ECO:0000256" key="1">
    <source>
        <dbReference type="ARBA" id="ARBA00022801"/>
    </source>
</evidence>
<dbReference type="SUPFAM" id="SSF81606">
    <property type="entry name" value="PP2C-like"/>
    <property type="match status" value="1"/>
</dbReference>
<dbReference type="Proteomes" id="UP001419084">
    <property type="component" value="Unassembled WGS sequence"/>
</dbReference>
<name>A0ABQ5MD00_9FIRM</name>
<gene>
    <name evidence="3" type="ORF">LAD12857_46190</name>
</gene>
<dbReference type="Gene3D" id="3.60.40.10">
    <property type="entry name" value="PPM-type phosphatase domain"/>
    <property type="match status" value="1"/>
</dbReference>
<dbReference type="InterPro" id="IPR036457">
    <property type="entry name" value="PPM-type-like_dom_sf"/>
</dbReference>
<reference evidence="3 4" key="1">
    <citation type="journal article" date="2024" name="Int. J. Syst. Evol. Microbiol.">
        <title>Lacrimispora brassicae sp. nov. isolated from fermented cabbage, and proposal of Clostridium indicum Gundawar et al. 2019 and Clostridium methoxybenzovorans Mechichi et al. 1999 as heterotypic synonyms of Lacrimispora amygdalina (Parshina et al. 2003) Haas and Blanchard 2020 and Lacrimispora indolis (McClung and McCoy 1957) Haas and Blanchard 2020, respectively.</title>
        <authorList>
            <person name="Kobayashi H."/>
            <person name="Tanizawa Y."/>
            <person name="Sakamoto M."/>
            <person name="Ohkuma M."/>
            <person name="Tohno M."/>
        </authorList>
    </citation>
    <scope>NUCLEOTIDE SEQUENCE [LARGE SCALE GENOMIC DNA]</scope>
    <source>
        <strain evidence="3 4">DSM 12857</strain>
    </source>
</reference>
<accession>A0ABQ5MD00</accession>
<proteinExistence type="predicted"/>
<dbReference type="InterPro" id="IPR001932">
    <property type="entry name" value="PPM-type_phosphatase-like_dom"/>
</dbReference>
<sequence>MMGVTVDVAYKSLNKFNEVLCGDKVELLHTEDSNIMILADGMGSGVKANILATMTSKILGTMFLNGATLEECVETIVETLPVCQVRQVAYSTFSILQVFHNGDAYLVEFDNPGCIFIRDGSLVPIPHSMRVIRDKKINEYRFRVKKGDALILLSDGTIHAGVGQLLNFGWLWEDVAAYAVKQYRLTISAVRLANALCRACDELYQYRPGDDTTVAVMRIIDSKPVHLMTGPPKDPEDDVCMVKDFLSGDDTTKRIICGGTSANIVSRTMDKKLTVSLDYYDPDLPPVAYIDGIELVTEGVLTLNRVLKLLKRYVKNESVTEEFFLELDKPNGASMVAKMIIEDCTELKLYVGKAINSAYQNPGLPFDLGIRQNLVEQLKHAVEEMGKTVTVTYY</sequence>
<evidence type="ECO:0000313" key="4">
    <source>
        <dbReference type="Proteomes" id="UP001419084"/>
    </source>
</evidence>
<comment type="caution">
    <text evidence="3">The sequence shown here is derived from an EMBL/GenBank/DDBJ whole genome shotgun (WGS) entry which is preliminary data.</text>
</comment>
<keyword evidence="1" id="KW-0378">Hydrolase</keyword>
<keyword evidence="4" id="KW-1185">Reference proteome</keyword>
<evidence type="ECO:0000313" key="3">
    <source>
        <dbReference type="EMBL" id="GLB32696.1"/>
    </source>
</evidence>
<dbReference type="InterPro" id="IPR052016">
    <property type="entry name" value="Bact_Sigma-Reg"/>
</dbReference>
<dbReference type="EMBL" id="BRPJ01000098">
    <property type="protein sequence ID" value="GLB32696.1"/>
    <property type="molecule type" value="Genomic_DNA"/>
</dbReference>
<protein>
    <submittedName>
        <fullName evidence="3">Serine/threonine phosphatase</fullName>
    </submittedName>
</protein>
<organism evidence="3 4">
    <name type="scientific">Lacrimispora amygdalina</name>
    <dbReference type="NCBI Taxonomy" id="253257"/>
    <lineage>
        <taxon>Bacteria</taxon>
        <taxon>Bacillati</taxon>
        <taxon>Bacillota</taxon>
        <taxon>Clostridia</taxon>
        <taxon>Lachnospirales</taxon>
        <taxon>Lachnospiraceae</taxon>
        <taxon>Lacrimispora</taxon>
    </lineage>
</organism>
<dbReference type="PANTHER" id="PTHR43156:SF2">
    <property type="entry name" value="STAGE II SPORULATION PROTEIN E"/>
    <property type="match status" value="1"/>
</dbReference>